<dbReference type="PANTHER" id="PTHR24292:SF54">
    <property type="entry name" value="CYP9F3-RELATED"/>
    <property type="match status" value="1"/>
</dbReference>
<comment type="similarity">
    <text evidence="5">Belongs to the cytochrome P450 family.</text>
</comment>
<accession>A0A9J6BND5</accession>
<evidence type="ECO:0000256" key="3">
    <source>
        <dbReference type="ARBA" id="ARBA00004174"/>
    </source>
</evidence>
<keyword evidence="13" id="KW-0472">Membrane</keyword>
<dbReference type="GO" id="GO:0020037">
    <property type="term" value="F:heme binding"/>
    <property type="evidence" value="ECO:0007669"/>
    <property type="project" value="InterPro"/>
</dbReference>
<keyword evidence="16" id="KW-1185">Reference proteome</keyword>
<evidence type="ECO:0000256" key="4">
    <source>
        <dbReference type="ARBA" id="ARBA00004406"/>
    </source>
</evidence>
<dbReference type="GO" id="GO:0005506">
    <property type="term" value="F:iron ion binding"/>
    <property type="evidence" value="ECO:0007669"/>
    <property type="project" value="InterPro"/>
</dbReference>
<dbReference type="OrthoDB" id="2789670at2759"/>
<keyword evidence="12" id="KW-0503">Monooxygenase</keyword>
<dbReference type="InterPro" id="IPR002401">
    <property type="entry name" value="Cyt_P450_E_grp-I"/>
</dbReference>
<comment type="function">
    <text evidence="2">May be involved in the metabolism of insect hormones and in the breakdown of synthetic insecticides.</text>
</comment>
<reference evidence="15" key="1">
    <citation type="submission" date="2021-03" db="EMBL/GenBank/DDBJ databases">
        <title>Chromosome level genome of the anhydrobiotic midge Polypedilum vanderplanki.</title>
        <authorList>
            <person name="Yoshida Y."/>
            <person name="Kikawada T."/>
            <person name="Gusev O."/>
        </authorList>
    </citation>
    <scope>NUCLEOTIDE SEQUENCE</scope>
    <source>
        <strain evidence="15">NIAS01</strain>
        <tissue evidence="15">Whole body or cell culture</tissue>
    </source>
</reference>
<evidence type="ECO:0000256" key="2">
    <source>
        <dbReference type="ARBA" id="ARBA00003690"/>
    </source>
</evidence>
<keyword evidence="10" id="KW-0560">Oxidoreductase</keyword>
<evidence type="ECO:0000256" key="8">
    <source>
        <dbReference type="ARBA" id="ARBA00022824"/>
    </source>
</evidence>
<evidence type="ECO:0000313" key="16">
    <source>
        <dbReference type="Proteomes" id="UP001107558"/>
    </source>
</evidence>
<gene>
    <name evidence="15" type="ORF">PVAND_001581</name>
</gene>
<dbReference type="PANTHER" id="PTHR24292">
    <property type="entry name" value="CYTOCHROME P450"/>
    <property type="match status" value="1"/>
</dbReference>
<evidence type="ECO:0000256" key="6">
    <source>
        <dbReference type="ARBA" id="ARBA00022617"/>
    </source>
</evidence>
<name>A0A9J6BND5_POLVA</name>
<dbReference type="InterPro" id="IPR001128">
    <property type="entry name" value="Cyt_P450"/>
</dbReference>
<keyword evidence="11 14" id="KW-0408">Iron</keyword>
<proteinExistence type="inferred from homology"/>
<dbReference type="AlphaFoldDB" id="A0A9J6BND5"/>
<evidence type="ECO:0000256" key="12">
    <source>
        <dbReference type="ARBA" id="ARBA00023033"/>
    </source>
</evidence>
<dbReference type="PRINTS" id="PR00463">
    <property type="entry name" value="EP450I"/>
</dbReference>
<dbReference type="GO" id="GO:0004497">
    <property type="term" value="F:monooxygenase activity"/>
    <property type="evidence" value="ECO:0007669"/>
    <property type="project" value="UniProtKB-KW"/>
</dbReference>
<comment type="subcellular location">
    <subcellularLocation>
        <location evidence="4">Endoplasmic reticulum membrane</location>
        <topology evidence="4">Peripheral membrane protein</topology>
    </subcellularLocation>
    <subcellularLocation>
        <location evidence="3">Microsome membrane</location>
        <topology evidence="3">Peripheral membrane protein</topology>
    </subcellularLocation>
</comment>
<dbReference type="GO" id="GO:0005789">
    <property type="term" value="C:endoplasmic reticulum membrane"/>
    <property type="evidence" value="ECO:0007669"/>
    <property type="project" value="UniProtKB-SubCell"/>
</dbReference>
<keyword evidence="9" id="KW-0492">Microsome</keyword>
<evidence type="ECO:0000256" key="9">
    <source>
        <dbReference type="ARBA" id="ARBA00022848"/>
    </source>
</evidence>
<evidence type="ECO:0000256" key="1">
    <source>
        <dbReference type="ARBA" id="ARBA00001971"/>
    </source>
</evidence>
<dbReference type="Pfam" id="PF00067">
    <property type="entry name" value="p450"/>
    <property type="match status" value="1"/>
</dbReference>
<evidence type="ECO:0008006" key="17">
    <source>
        <dbReference type="Google" id="ProtNLM"/>
    </source>
</evidence>
<dbReference type="Proteomes" id="UP001107558">
    <property type="component" value="Chromosome 3"/>
</dbReference>
<organism evidence="15 16">
    <name type="scientific">Polypedilum vanderplanki</name>
    <name type="common">Sleeping chironomid midge</name>
    <dbReference type="NCBI Taxonomy" id="319348"/>
    <lineage>
        <taxon>Eukaryota</taxon>
        <taxon>Metazoa</taxon>
        <taxon>Ecdysozoa</taxon>
        <taxon>Arthropoda</taxon>
        <taxon>Hexapoda</taxon>
        <taxon>Insecta</taxon>
        <taxon>Pterygota</taxon>
        <taxon>Neoptera</taxon>
        <taxon>Endopterygota</taxon>
        <taxon>Diptera</taxon>
        <taxon>Nematocera</taxon>
        <taxon>Chironomoidea</taxon>
        <taxon>Chironomidae</taxon>
        <taxon>Chironominae</taxon>
        <taxon>Polypedilum</taxon>
        <taxon>Polypedilum</taxon>
    </lineage>
</organism>
<sequence>METNTNIGVLLTIFLLLIFLGYRKIVKDHNFFSQRGIAFIKPKIFFGNMFESFLEFENQEVLLKRFYNDFKREKLFGIFMFLRPIIIAKDVELIKKITVTHSTQFHNRDRSSLDDLLSKSIYNLEGSQWLHTKIAIAPFFEESAIKIFYSNISLCADDFMRMLDKKRSSSNDNELVIDTKTVIEEFLSNVIALIILGKGIVYGERNAVYEIAKRIEEDLKSLRGGIKIFFMTHFPVISEFFDMKIFSKEIYDFFREHVTEEIKNRKRRKVDKDKNRQDFVQFLMNTNNHLDDVTINAQIFSFFVSGFSPISKLFQLCCYELAKNERIQNELYEEIRNENDFLRNYKNLKILDKIILETLRKWPPINNLNRICNQNCTIELKNGEKYRFFKNDFIKIPLNLIQNDHELFYDPNYFNPHRFDSDDGEKNLNIIFPFGIGERACLCSEIAIFQVKLVLFEITRKYLILQSQKTATPVGCSFLSDSNAICVRIKLRTK</sequence>
<keyword evidence="7 14" id="KW-0479">Metal-binding</keyword>
<evidence type="ECO:0000313" key="15">
    <source>
        <dbReference type="EMBL" id="KAG5671380.1"/>
    </source>
</evidence>
<dbReference type="GO" id="GO:0016705">
    <property type="term" value="F:oxidoreductase activity, acting on paired donors, with incorporation or reduction of molecular oxygen"/>
    <property type="evidence" value="ECO:0007669"/>
    <property type="project" value="InterPro"/>
</dbReference>
<evidence type="ECO:0000256" key="7">
    <source>
        <dbReference type="ARBA" id="ARBA00022723"/>
    </source>
</evidence>
<feature type="binding site" description="axial binding residue" evidence="14">
    <location>
        <position position="441"/>
    </location>
    <ligand>
        <name>heme</name>
        <dbReference type="ChEBI" id="CHEBI:30413"/>
    </ligand>
    <ligandPart>
        <name>Fe</name>
        <dbReference type="ChEBI" id="CHEBI:18248"/>
    </ligandPart>
</feature>
<dbReference type="SUPFAM" id="SSF48264">
    <property type="entry name" value="Cytochrome P450"/>
    <property type="match status" value="1"/>
</dbReference>
<keyword evidence="8" id="KW-0256">Endoplasmic reticulum</keyword>
<dbReference type="Gene3D" id="1.10.630.10">
    <property type="entry name" value="Cytochrome P450"/>
    <property type="match status" value="1"/>
</dbReference>
<dbReference type="InterPro" id="IPR036396">
    <property type="entry name" value="Cyt_P450_sf"/>
</dbReference>
<protein>
    <recommendedName>
        <fullName evidence="17">Cytochrome P450</fullName>
    </recommendedName>
</protein>
<evidence type="ECO:0000256" key="5">
    <source>
        <dbReference type="ARBA" id="ARBA00010617"/>
    </source>
</evidence>
<keyword evidence="6 14" id="KW-0349">Heme</keyword>
<comment type="caution">
    <text evidence="15">The sequence shown here is derived from an EMBL/GenBank/DDBJ whole genome shotgun (WGS) entry which is preliminary data.</text>
</comment>
<comment type="cofactor">
    <cofactor evidence="1 14">
        <name>heme</name>
        <dbReference type="ChEBI" id="CHEBI:30413"/>
    </cofactor>
</comment>
<evidence type="ECO:0000256" key="11">
    <source>
        <dbReference type="ARBA" id="ARBA00023004"/>
    </source>
</evidence>
<dbReference type="InterPro" id="IPR050476">
    <property type="entry name" value="Insect_CytP450_Detox"/>
</dbReference>
<dbReference type="EMBL" id="JADBJN010000003">
    <property type="protein sequence ID" value="KAG5671380.1"/>
    <property type="molecule type" value="Genomic_DNA"/>
</dbReference>
<evidence type="ECO:0000256" key="14">
    <source>
        <dbReference type="PIRSR" id="PIRSR602401-1"/>
    </source>
</evidence>
<evidence type="ECO:0000256" key="10">
    <source>
        <dbReference type="ARBA" id="ARBA00023002"/>
    </source>
</evidence>
<evidence type="ECO:0000256" key="13">
    <source>
        <dbReference type="ARBA" id="ARBA00023136"/>
    </source>
</evidence>